<protein>
    <submittedName>
        <fullName evidence="2">Uncharacterized protein</fullName>
    </submittedName>
</protein>
<comment type="caution">
    <text evidence="2">The sequence shown here is derived from an EMBL/GenBank/DDBJ whole genome shotgun (WGS) entry which is preliminary data.</text>
</comment>
<gene>
    <name evidence="1" type="ORF">OVA965_LOCUS44541</name>
    <name evidence="2" type="ORF">TMI583_LOCUS47401</name>
</gene>
<evidence type="ECO:0000313" key="3">
    <source>
        <dbReference type="Proteomes" id="UP000682733"/>
    </source>
</evidence>
<evidence type="ECO:0000313" key="2">
    <source>
        <dbReference type="EMBL" id="CAF4487014.1"/>
    </source>
</evidence>
<reference evidence="2" key="1">
    <citation type="submission" date="2021-02" db="EMBL/GenBank/DDBJ databases">
        <authorList>
            <person name="Nowell W R."/>
        </authorList>
    </citation>
    <scope>NUCLEOTIDE SEQUENCE</scope>
</reference>
<dbReference type="AlphaFoldDB" id="A0A8S2XAK8"/>
<accession>A0A8S2XAK8</accession>
<feature type="non-terminal residue" evidence="2">
    <location>
        <position position="1"/>
    </location>
</feature>
<sequence length="61" mass="6808">DCWRCNAQVIVQPSSFIHGNPPFLFMAIIHPTIENPTSKELTPDSLSFHDIQHSVTIGSMT</sequence>
<dbReference type="EMBL" id="CAJNOK010064084">
    <property type="protein sequence ID" value="CAF1645770.1"/>
    <property type="molecule type" value="Genomic_DNA"/>
</dbReference>
<dbReference type="Proteomes" id="UP000677228">
    <property type="component" value="Unassembled WGS sequence"/>
</dbReference>
<organism evidence="2 3">
    <name type="scientific">Didymodactylos carnosus</name>
    <dbReference type="NCBI Taxonomy" id="1234261"/>
    <lineage>
        <taxon>Eukaryota</taxon>
        <taxon>Metazoa</taxon>
        <taxon>Spiralia</taxon>
        <taxon>Gnathifera</taxon>
        <taxon>Rotifera</taxon>
        <taxon>Eurotatoria</taxon>
        <taxon>Bdelloidea</taxon>
        <taxon>Philodinida</taxon>
        <taxon>Philodinidae</taxon>
        <taxon>Didymodactylos</taxon>
    </lineage>
</organism>
<dbReference type="Proteomes" id="UP000682733">
    <property type="component" value="Unassembled WGS sequence"/>
</dbReference>
<dbReference type="EMBL" id="CAJOBA010091625">
    <property type="protein sequence ID" value="CAF4487014.1"/>
    <property type="molecule type" value="Genomic_DNA"/>
</dbReference>
<proteinExistence type="predicted"/>
<name>A0A8S2XAK8_9BILA</name>
<evidence type="ECO:0000313" key="1">
    <source>
        <dbReference type="EMBL" id="CAF1645770.1"/>
    </source>
</evidence>